<feature type="region of interest" description="Disordered" evidence="7">
    <location>
        <begin position="588"/>
        <end position="608"/>
    </location>
</feature>
<keyword evidence="10" id="KW-1185">Reference proteome</keyword>
<feature type="binding site" evidence="6">
    <location>
        <position position="406"/>
    </location>
    <ligand>
        <name>ATP</name>
        <dbReference type="ChEBI" id="CHEBI:30616"/>
    </ligand>
</feature>
<dbReference type="Pfam" id="PF00069">
    <property type="entry name" value="Pkinase"/>
    <property type="match status" value="1"/>
</dbReference>
<accession>A0ABD3MUS9</accession>
<evidence type="ECO:0000259" key="8">
    <source>
        <dbReference type="PROSITE" id="PS50011"/>
    </source>
</evidence>
<keyword evidence="2" id="KW-0808">Transferase</keyword>
<proteinExistence type="predicted"/>
<dbReference type="EMBL" id="JALLBG020000073">
    <property type="protein sequence ID" value="KAL3767719.1"/>
    <property type="molecule type" value="Genomic_DNA"/>
</dbReference>
<dbReference type="SMART" id="SM00220">
    <property type="entry name" value="S_TKc"/>
    <property type="match status" value="1"/>
</dbReference>
<keyword evidence="3 6" id="KW-0547">Nucleotide-binding</keyword>
<dbReference type="InterPro" id="IPR000719">
    <property type="entry name" value="Prot_kinase_dom"/>
</dbReference>
<dbReference type="InterPro" id="IPR050494">
    <property type="entry name" value="Ser_Thr_dual-spec_kinase"/>
</dbReference>
<keyword evidence="1" id="KW-0723">Serine/threonine-protein kinase</keyword>
<dbReference type="InterPro" id="IPR011009">
    <property type="entry name" value="Kinase-like_dom_sf"/>
</dbReference>
<feature type="compositionally biased region" description="Polar residues" evidence="7">
    <location>
        <begin position="236"/>
        <end position="247"/>
    </location>
</feature>
<feature type="region of interest" description="Disordered" evidence="7">
    <location>
        <begin position="236"/>
        <end position="299"/>
    </location>
</feature>
<dbReference type="InterPro" id="IPR017441">
    <property type="entry name" value="Protein_kinase_ATP_BS"/>
</dbReference>
<evidence type="ECO:0000256" key="5">
    <source>
        <dbReference type="ARBA" id="ARBA00022840"/>
    </source>
</evidence>
<feature type="compositionally biased region" description="Basic and acidic residues" evidence="7">
    <location>
        <begin position="269"/>
        <end position="287"/>
    </location>
</feature>
<gene>
    <name evidence="9" type="ORF">ACHAWU_010343</name>
</gene>
<dbReference type="PROSITE" id="PS00108">
    <property type="entry name" value="PROTEIN_KINASE_ST"/>
    <property type="match status" value="1"/>
</dbReference>
<feature type="compositionally biased region" description="Polar residues" evidence="7">
    <location>
        <begin position="288"/>
        <end position="297"/>
    </location>
</feature>
<sequence length="1321" mass="143027">MNAISSTELMEAFNAQIAANHAAINSITNAVALSANAMAGAGAPGLGNGLLHNYLAPQQQPNNPMTVGLGNFNSGSASQPFDAGQLLLGNSTNMGGSSSSTMSVNNYNPPLVAPSMGGGYINYNNPDDIAIAPHVVDFRNGKKRTSPSIPLHPSQLQSYNTGGGVGGNSLCNSTGSLAAGNSSMGMNSVAEEGEENALLGTGNMQANSSTVEAHLMLLQQNQQTLIQQHQSNLSNATIGGANNQGAASQHGPIHVAYDNGSPQSGEPAFGEKRQPQQKQPDDADESSRANIMSSGDPTANVFHANEIMQGEVLTNPSIPSSNAGLDNSEGNLIVRRGDIFRIPKTIIHYHPPSAGKPTRNRSNSSKSRLSDDDYVEYKVVSLLGQGTFAQVFHCIDQMSEKAVAVKIVKNKPAYTRQAAVEIDVFRKLNAPLAGEERSDDTSDGHDSPASGGEGETNVSAAVAQDQNSITEAGFSLSASTTATSSDKSIIRLQCYFMHCSHLCLVFEMLGPNLYEILKKRQFRGLPIEAVRALVRQAAEGIQLLGTRNVVHCDLKPENILMVRSDVDSVIAECKKMGTVETKEDLGRVPDKDLISKPTQSNSDKPGSDEANNQWIKLIDFGSACFEGQTTHTYIQSRFYRSPEVLIGLPYDSAIDIWSLGCVAAELFLGLPILPGVHEHDQLGRILEMVGPLPDWMVEQGSKSGKFFKHAFHSDDSTQSEWLFRTRQEYINVLTEEEKRSKGGLTKLEQQQTNRYFKKKRLEDIVMHHGVCNTQKDREQLGLFVHFLKGLLHPDPWKRWTAHQVLNHPFLSGNSVYRMKASSGVVDVDGTRLGVRPYDILWVPPWDASISRRKLILIQKEKEKEAQQAQVSNNSRVCRRVSGADLPGGGSRMPISQSVPEARAMVPNAQLSRFSAQGSQMYDPPHRIQTMLPPQTDLSDKSSPTKAFAHGGPPIYTFPAALSSSLGGVAMPLNFQQLTDIDAADPYRTSVAGRSFSDSIYSVQMSAQQQQLHASLSELYDAALLQPPPSHPPIMGAQSFSGIYYQGMPRSHYPHVESDLGYALQRPGVVPGMGSDAFASLRRQSSQLSFNSAALISQPSQMLSPSLSTLSSPTPRNHFAPPGLNANYQAVSMSPGGLLLQKLGLQDQLFANQSNTAGAGISLLSQQLEEYSHPDQHQGQYISSRQNQYKMPSSLQSASTPAVNPGSYRGGDAISRTVPTVHQFLPFDTQQYASFTDLTGGMHRKQTIFENVNLGAYDDAPAPMSFPSVAYPRPHANSFSDFGSNMIPNSSLPFVLQNNGFDESYSTDDGPILEQQKRPSMG</sequence>
<keyword evidence="4" id="KW-0418">Kinase</keyword>
<reference evidence="9 10" key="1">
    <citation type="submission" date="2024-10" db="EMBL/GenBank/DDBJ databases">
        <title>Updated reference genomes for cyclostephanoid diatoms.</title>
        <authorList>
            <person name="Roberts W.R."/>
            <person name="Alverson A.J."/>
        </authorList>
    </citation>
    <scope>NUCLEOTIDE SEQUENCE [LARGE SCALE GENOMIC DNA]</scope>
    <source>
        <strain evidence="9 10">AJA232-27</strain>
    </source>
</reference>
<feature type="region of interest" description="Disordered" evidence="7">
    <location>
        <begin position="348"/>
        <end position="370"/>
    </location>
</feature>
<dbReference type="InterPro" id="IPR008271">
    <property type="entry name" value="Ser/Thr_kinase_AS"/>
</dbReference>
<feature type="compositionally biased region" description="Basic and acidic residues" evidence="7">
    <location>
        <begin position="434"/>
        <end position="446"/>
    </location>
</feature>
<comment type="caution">
    <text evidence="9">The sequence shown here is derived from an EMBL/GenBank/DDBJ whole genome shotgun (WGS) entry which is preliminary data.</text>
</comment>
<protein>
    <recommendedName>
        <fullName evidence="8">Protein kinase domain-containing protein</fullName>
    </recommendedName>
</protein>
<dbReference type="Gene3D" id="3.30.200.20">
    <property type="entry name" value="Phosphorylase Kinase, domain 1"/>
    <property type="match status" value="1"/>
</dbReference>
<dbReference type="GO" id="GO:0004674">
    <property type="term" value="F:protein serine/threonine kinase activity"/>
    <property type="evidence" value="ECO:0007669"/>
    <property type="project" value="UniProtKB-KW"/>
</dbReference>
<evidence type="ECO:0000256" key="7">
    <source>
        <dbReference type="SAM" id="MobiDB-lite"/>
    </source>
</evidence>
<evidence type="ECO:0000256" key="2">
    <source>
        <dbReference type="ARBA" id="ARBA00022679"/>
    </source>
</evidence>
<dbReference type="PROSITE" id="PS50011">
    <property type="entry name" value="PROTEIN_KINASE_DOM"/>
    <property type="match status" value="1"/>
</dbReference>
<dbReference type="PANTHER" id="PTHR24058">
    <property type="entry name" value="DUAL SPECIFICITY PROTEIN KINASE"/>
    <property type="match status" value="1"/>
</dbReference>
<dbReference type="SUPFAM" id="SSF56112">
    <property type="entry name" value="Protein kinase-like (PK-like)"/>
    <property type="match status" value="1"/>
</dbReference>
<organism evidence="9 10">
    <name type="scientific">Discostella pseudostelligera</name>
    <dbReference type="NCBI Taxonomy" id="259834"/>
    <lineage>
        <taxon>Eukaryota</taxon>
        <taxon>Sar</taxon>
        <taxon>Stramenopiles</taxon>
        <taxon>Ochrophyta</taxon>
        <taxon>Bacillariophyta</taxon>
        <taxon>Coscinodiscophyceae</taxon>
        <taxon>Thalassiosirophycidae</taxon>
        <taxon>Stephanodiscales</taxon>
        <taxon>Stephanodiscaceae</taxon>
        <taxon>Discostella</taxon>
    </lineage>
</organism>
<evidence type="ECO:0000313" key="9">
    <source>
        <dbReference type="EMBL" id="KAL3767719.1"/>
    </source>
</evidence>
<evidence type="ECO:0000256" key="6">
    <source>
        <dbReference type="PROSITE-ProRule" id="PRU10141"/>
    </source>
</evidence>
<dbReference type="Gene3D" id="1.10.510.10">
    <property type="entry name" value="Transferase(Phosphotransferase) domain 1"/>
    <property type="match status" value="1"/>
</dbReference>
<name>A0ABD3MUS9_9STRA</name>
<feature type="region of interest" description="Disordered" evidence="7">
    <location>
        <begin position="433"/>
        <end position="458"/>
    </location>
</feature>
<feature type="compositionally biased region" description="Polar residues" evidence="7">
    <location>
        <begin position="596"/>
        <end position="608"/>
    </location>
</feature>
<evidence type="ECO:0000256" key="3">
    <source>
        <dbReference type="ARBA" id="ARBA00022741"/>
    </source>
</evidence>
<evidence type="ECO:0000256" key="1">
    <source>
        <dbReference type="ARBA" id="ARBA00022527"/>
    </source>
</evidence>
<feature type="domain" description="Protein kinase" evidence="8">
    <location>
        <begin position="377"/>
        <end position="810"/>
    </location>
</feature>
<evidence type="ECO:0000256" key="4">
    <source>
        <dbReference type="ARBA" id="ARBA00022777"/>
    </source>
</evidence>
<keyword evidence="5 6" id="KW-0067">ATP-binding</keyword>
<dbReference type="Proteomes" id="UP001530293">
    <property type="component" value="Unassembled WGS sequence"/>
</dbReference>
<dbReference type="PANTHER" id="PTHR24058:SF17">
    <property type="entry name" value="HOMEODOMAIN INTERACTING PROTEIN KINASE, ISOFORM D"/>
    <property type="match status" value="1"/>
</dbReference>
<evidence type="ECO:0000313" key="10">
    <source>
        <dbReference type="Proteomes" id="UP001530293"/>
    </source>
</evidence>
<dbReference type="PROSITE" id="PS00107">
    <property type="entry name" value="PROTEIN_KINASE_ATP"/>
    <property type="match status" value="1"/>
</dbReference>
<dbReference type="GO" id="GO:0005524">
    <property type="term" value="F:ATP binding"/>
    <property type="evidence" value="ECO:0007669"/>
    <property type="project" value="UniProtKB-UniRule"/>
</dbReference>